<feature type="signal peptide" evidence="1">
    <location>
        <begin position="1"/>
        <end position="20"/>
    </location>
</feature>
<sequence>MKAFRLFALIAAVGAASSLAAPADGFEAVRRDNLPGLNEVQTSHARAIMGENNRLQLGWQGCVAAITTAITESHLRILANHRVPASFDYWNEGVGADYDSVGIFQQRAQFYPDVGCSMAATCSAGQFFRVMTTVGGWQTMDVAVLCQAVQLSEIPEAYKKYVGMATSICEADGY</sequence>
<dbReference type="EMBL" id="PKSG01001032">
    <property type="protein sequence ID" value="POR31503.1"/>
    <property type="molecule type" value="Genomic_DNA"/>
</dbReference>
<dbReference type="Proteomes" id="UP000237481">
    <property type="component" value="Unassembled WGS sequence"/>
</dbReference>
<name>A0A2S4KMS0_9HYPO</name>
<feature type="chain" id="PRO_5015653091" evidence="1">
    <location>
        <begin position="21"/>
        <end position="174"/>
    </location>
</feature>
<gene>
    <name evidence="2" type="ORF">TPAR_08280</name>
</gene>
<dbReference type="OrthoDB" id="2251794at2759"/>
<reference evidence="2 3" key="1">
    <citation type="submission" date="2018-01" db="EMBL/GenBank/DDBJ databases">
        <title>Harnessing the power of phylogenomics to disentangle the directionality and signatures of interkingdom host jumping in the parasitic fungal genus Tolypocladium.</title>
        <authorList>
            <person name="Quandt C.A."/>
            <person name="Patterson W."/>
            <person name="Spatafora J.W."/>
        </authorList>
    </citation>
    <scope>NUCLEOTIDE SEQUENCE [LARGE SCALE GENOMIC DNA]</scope>
    <source>
        <strain evidence="2 3">NRBC 100945</strain>
    </source>
</reference>
<keyword evidence="1" id="KW-0732">Signal</keyword>
<keyword evidence="3" id="KW-1185">Reference proteome</keyword>
<dbReference type="AlphaFoldDB" id="A0A2S4KMS0"/>
<evidence type="ECO:0000313" key="2">
    <source>
        <dbReference type="EMBL" id="POR31503.1"/>
    </source>
</evidence>
<protein>
    <submittedName>
        <fullName evidence="2">Uncharacterized protein</fullName>
    </submittedName>
</protein>
<accession>A0A2S4KMS0</accession>
<dbReference type="STRING" id="94208.A0A2S4KMS0"/>
<organism evidence="2 3">
    <name type="scientific">Tolypocladium paradoxum</name>
    <dbReference type="NCBI Taxonomy" id="94208"/>
    <lineage>
        <taxon>Eukaryota</taxon>
        <taxon>Fungi</taxon>
        <taxon>Dikarya</taxon>
        <taxon>Ascomycota</taxon>
        <taxon>Pezizomycotina</taxon>
        <taxon>Sordariomycetes</taxon>
        <taxon>Hypocreomycetidae</taxon>
        <taxon>Hypocreales</taxon>
        <taxon>Ophiocordycipitaceae</taxon>
        <taxon>Tolypocladium</taxon>
    </lineage>
</organism>
<evidence type="ECO:0000256" key="1">
    <source>
        <dbReference type="SAM" id="SignalP"/>
    </source>
</evidence>
<evidence type="ECO:0000313" key="3">
    <source>
        <dbReference type="Proteomes" id="UP000237481"/>
    </source>
</evidence>
<comment type="caution">
    <text evidence="2">The sequence shown here is derived from an EMBL/GenBank/DDBJ whole genome shotgun (WGS) entry which is preliminary data.</text>
</comment>
<proteinExistence type="predicted"/>